<evidence type="ECO:0000313" key="1">
    <source>
        <dbReference type="EMBL" id="KAI5680338.1"/>
    </source>
</evidence>
<keyword evidence="2" id="KW-1185">Reference proteome</keyword>
<accession>A0ACC0C6D9</accession>
<evidence type="ECO:0000313" key="2">
    <source>
        <dbReference type="Proteomes" id="UP001060085"/>
    </source>
</evidence>
<organism evidence="1 2">
    <name type="scientific">Catharanthus roseus</name>
    <name type="common">Madagascar periwinkle</name>
    <name type="synonym">Vinca rosea</name>
    <dbReference type="NCBI Taxonomy" id="4058"/>
    <lineage>
        <taxon>Eukaryota</taxon>
        <taxon>Viridiplantae</taxon>
        <taxon>Streptophyta</taxon>
        <taxon>Embryophyta</taxon>
        <taxon>Tracheophyta</taxon>
        <taxon>Spermatophyta</taxon>
        <taxon>Magnoliopsida</taxon>
        <taxon>eudicotyledons</taxon>
        <taxon>Gunneridae</taxon>
        <taxon>Pentapetalae</taxon>
        <taxon>asterids</taxon>
        <taxon>lamiids</taxon>
        <taxon>Gentianales</taxon>
        <taxon>Apocynaceae</taxon>
        <taxon>Rauvolfioideae</taxon>
        <taxon>Vinceae</taxon>
        <taxon>Catharanthinae</taxon>
        <taxon>Catharanthus</taxon>
    </lineage>
</organism>
<reference evidence="2" key="1">
    <citation type="journal article" date="2023" name="Nat. Plants">
        <title>Single-cell RNA sequencing provides a high-resolution roadmap for understanding the multicellular compartmentation of specialized metabolism.</title>
        <authorList>
            <person name="Sun S."/>
            <person name="Shen X."/>
            <person name="Li Y."/>
            <person name="Li Y."/>
            <person name="Wang S."/>
            <person name="Li R."/>
            <person name="Zhang H."/>
            <person name="Shen G."/>
            <person name="Guo B."/>
            <person name="Wei J."/>
            <person name="Xu J."/>
            <person name="St-Pierre B."/>
            <person name="Chen S."/>
            <person name="Sun C."/>
        </authorList>
    </citation>
    <scope>NUCLEOTIDE SEQUENCE [LARGE SCALE GENOMIC DNA]</scope>
</reference>
<gene>
    <name evidence="1" type="ORF">M9H77_01565</name>
</gene>
<dbReference type="Proteomes" id="UP001060085">
    <property type="component" value="Linkage Group LG01"/>
</dbReference>
<comment type="caution">
    <text evidence="1">The sequence shown here is derived from an EMBL/GenBank/DDBJ whole genome shotgun (WGS) entry which is preliminary data.</text>
</comment>
<proteinExistence type="predicted"/>
<sequence>MFAPVVRLGAKLCKLYIQRFAILGHKSKDKLIDLRICLDMLIADEVRWILYRPEEITDVWISTWHRIIAYFDCVESYMPDRVVKQFEQGIHGQECVHRGTVSPAYGDIGQCPCCTTILVHRRLHALISLLHSSKDSESGKAPTRRAIVDGNSHYTAGSRGYDIS</sequence>
<name>A0ACC0C6D9_CATRO</name>
<protein>
    <submittedName>
        <fullName evidence="1">Uncharacterized protein</fullName>
    </submittedName>
</protein>
<dbReference type="EMBL" id="CM044701">
    <property type="protein sequence ID" value="KAI5680338.1"/>
    <property type="molecule type" value="Genomic_DNA"/>
</dbReference>